<dbReference type="GeneID" id="99684098"/>
<sequence length="172" mass="17804">MIRPLLLVLACAAAPGAAADDCTLVFGQGRGVAPGDAEAARQWDGVNLAFNQRVAQALGERGETVLPLVARASDEPATAVRAVLERAAAANCGRILETTVFADPAAGTLVARLREYPLAPDATGALRIGAPRLTVERQFELAPSTLERVRPAVLGAVMAAELSERRAAAAGR</sequence>
<dbReference type="RefSeq" id="WP_243651062.1">
    <property type="nucleotide sequence ID" value="NZ_CP181386.1"/>
</dbReference>
<evidence type="ECO:0000256" key="1">
    <source>
        <dbReference type="SAM" id="SignalP"/>
    </source>
</evidence>
<protein>
    <submittedName>
        <fullName evidence="2">Uncharacterized protein</fullName>
    </submittedName>
</protein>
<dbReference type="EMBL" id="SLXD01000003">
    <property type="protein sequence ID" value="TCP03763.1"/>
    <property type="molecule type" value="Genomic_DNA"/>
</dbReference>
<keyword evidence="1" id="KW-0732">Signal</keyword>
<proteinExistence type="predicted"/>
<feature type="chain" id="PRO_5020786795" evidence="1">
    <location>
        <begin position="20"/>
        <end position="172"/>
    </location>
</feature>
<dbReference type="Proteomes" id="UP000295106">
    <property type="component" value="Unassembled WGS sequence"/>
</dbReference>
<organism evidence="2 3">
    <name type="scientific">Rubrivivax gelatinosus</name>
    <name type="common">Rhodocyclus gelatinosus</name>
    <name type="synonym">Rhodopseudomonas gelatinosa</name>
    <dbReference type="NCBI Taxonomy" id="28068"/>
    <lineage>
        <taxon>Bacteria</taxon>
        <taxon>Pseudomonadati</taxon>
        <taxon>Pseudomonadota</taxon>
        <taxon>Betaproteobacteria</taxon>
        <taxon>Burkholderiales</taxon>
        <taxon>Sphaerotilaceae</taxon>
        <taxon>Rubrivivax</taxon>
    </lineage>
</organism>
<name>A0A4R2MVI9_RUBGE</name>
<evidence type="ECO:0000313" key="2">
    <source>
        <dbReference type="EMBL" id="TCP03763.1"/>
    </source>
</evidence>
<feature type="signal peptide" evidence="1">
    <location>
        <begin position="1"/>
        <end position="19"/>
    </location>
</feature>
<evidence type="ECO:0000313" key="3">
    <source>
        <dbReference type="Proteomes" id="UP000295106"/>
    </source>
</evidence>
<reference evidence="2 3" key="1">
    <citation type="submission" date="2019-03" db="EMBL/GenBank/DDBJ databases">
        <title>Genomic Encyclopedia of Type Strains, Phase IV (KMG-IV): sequencing the most valuable type-strain genomes for metagenomic binning, comparative biology and taxonomic classification.</title>
        <authorList>
            <person name="Goeker M."/>
        </authorList>
    </citation>
    <scope>NUCLEOTIDE SEQUENCE [LARGE SCALE GENOMIC DNA]</scope>
    <source>
        <strain evidence="2 3">DSM 1709</strain>
    </source>
</reference>
<accession>A0A4R2MVI9</accession>
<gene>
    <name evidence="2" type="ORF">EV684_1037</name>
</gene>
<comment type="caution">
    <text evidence="2">The sequence shown here is derived from an EMBL/GenBank/DDBJ whole genome shotgun (WGS) entry which is preliminary data.</text>
</comment>
<dbReference type="AlphaFoldDB" id="A0A4R2MVI9"/>